<comment type="catalytic activity">
    <reaction evidence="1">
        <text>ATP + protein L-histidine = ADP + protein N-phospho-L-histidine.</text>
        <dbReference type="EC" id="2.7.13.3"/>
    </reaction>
</comment>
<dbReference type="SUPFAM" id="SSF55874">
    <property type="entry name" value="ATPase domain of HSP90 chaperone/DNA topoisomerase II/histidine kinase"/>
    <property type="match status" value="1"/>
</dbReference>
<evidence type="ECO:0000256" key="8">
    <source>
        <dbReference type="ARBA" id="ARBA00023012"/>
    </source>
</evidence>
<organism evidence="11 12">
    <name type="scientific">Candidatus Marinarcus aquaticus</name>
    <dbReference type="NCBI Taxonomy" id="2044504"/>
    <lineage>
        <taxon>Bacteria</taxon>
        <taxon>Pseudomonadati</taxon>
        <taxon>Campylobacterota</taxon>
        <taxon>Epsilonproteobacteria</taxon>
        <taxon>Campylobacterales</taxon>
        <taxon>Arcobacteraceae</taxon>
        <taxon>Candidatus Marinarcus</taxon>
    </lineage>
</organism>
<feature type="domain" description="Histidine kinase" evidence="10">
    <location>
        <begin position="225"/>
        <end position="435"/>
    </location>
</feature>
<dbReference type="GO" id="GO:0005524">
    <property type="term" value="F:ATP binding"/>
    <property type="evidence" value="ECO:0007669"/>
    <property type="project" value="UniProtKB-KW"/>
</dbReference>
<dbReference type="AlphaFoldDB" id="A0A4Q0XQJ4"/>
<dbReference type="Proteomes" id="UP000290657">
    <property type="component" value="Unassembled WGS sequence"/>
</dbReference>
<dbReference type="Pfam" id="PF02518">
    <property type="entry name" value="HATPase_c"/>
    <property type="match status" value="1"/>
</dbReference>
<keyword evidence="12" id="KW-1185">Reference proteome</keyword>
<name>A0A4Q0XQJ4_9BACT</name>
<dbReference type="InterPro" id="IPR036097">
    <property type="entry name" value="HisK_dim/P_sf"/>
</dbReference>
<keyword evidence="9" id="KW-0812">Transmembrane</keyword>
<dbReference type="InterPro" id="IPR003594">
    <property type="entry name" value="HATPase_dom"/>
</dbReference>
<evidence type="ECO:0000256" key="3">
    <source>
        <dbReference type="ARBA" id="ARBA00022553"/>
    </source>
</evidence>
<dbReference type="InterPro" id="IPR036890">
    <property type="entry name" value="HATPase_C_sf"/>
</dbReference>
<reference evidence="11 12" key="1">
    <citation type="submission" date="2017-10" db="EMBL/GenBank/DDBJ databases">
        <title>Genomics of the genus Arcobacter.</title>
        <authorList>
            <person name="Perez-Cataluna A."/>
            <person name="Figueras M.J."/>
        </authorList>
    </citation>
    <scope>NUCLEOTIDE SEQUENCE [LARGE SCALE GENOMIC DNA]</scope>
    <source>
        <strain evidence="11 12">CECT 8987</strain>
    </source>
</reference>
<evidence type="ECO:0000259" key="10">
    <source>
        <dbReference type="PROSITE" id="PS50109"/>
    </source>
</evidence>
<dbReference type="PANTHER" id="PTHR43065:SF10">
    <property type="entry name" value="PEROXIDE STRESS-ACTIVATED HISTIDINE KINASE MAK3"/>
    <property type="match status" value="1"/>
</dbReference>
<dbReference type="Pfam" id="PF07695">
    <property type="entry name" value="7TMR-DISM_7TM"/>
    <property type="match status" value="1"/>
</dbReference>
<keyword evidence="9" id="KW-1133">Transmembrane helix</keyword>
<dbReference type="PANTHER" id="PTHR43065">
    <property type="entry name" value="SENSOR HISTIDINE KINASE"/>
    <property type="match status" value="1"/>
</dbReference>
<dbReference type="InterPro" id="IPR011623">
    <property type="entry name" value="7TMR_DISM_rcpt_extracell_dom1"/>
</dbReference>
<feature type="transmembrane region" description="Helical" evidence="9">
    <location>
        <begin position="145"/>
        <end position="161"/>
    </location>
</feature>
<dbReference type="PROSITE" id="PS50109">
    <property type="entry name" value="HIS_KIN"/>
    <property type="match status" value="1"/>
</dbReference>
<feature type="transmembrane region" description="Helical" evidence="9">
    <location>
        <begin position="33"/>
        <end position="54"/>
    </location>
</feature>
<evidence type="ECO:0000256" key="6">
    <source>
        <dbReference type="ARBA" id="ARBA00022777"/>
    </source>
</evidence>
<sequence>MYDMNVVLFYGATFGIVAMTILYTFIRYVYSKEWIYLIYSIMQIFSLLFIVAYSQLFFQNLFIEDVSITFASLFAFAFAIGFYQGEFIPKIENQKELFIYTVILIALLLTAFYHYMLFEYLPYTVIYFVLFVSVAFNFKQEIKPTLIYVLGWSLFCLFLYFTDFKQSYVQEGFLDIVLVAFAIEAVLFTLSIAYTYRALHFENQQYQARLVHQTRLAQSGQMIGNITHQWRQPLNNISYILINLKKAFSQNRLTQAYWEKKVQQVQDQLNFMSTTIDDFNAFYTPNKEKESFFVHTVIQQALRIVDSEFKQKGIETQISVQNTSIKIVGASNELAQVLVILLSNAKDALMDVEHPKVVIRLKSSPSEVFIEVEDNGSGIKQFDKIFQPYFSTKEEGLGIGLSMVKTIVEESFQGKVNASNSAQGALFCLKFEKAI</sequence>
<keyword evidence="7" id="KW-0067">ATP-binding</keyword>
<keyword evidence="3" id="KW-0597">Phosphoprotein</keyword>
<feature type="transmembrane region" description="Helical" evidence="9">
    <location>
        <begin position="120"/>
        <end position="138"/>
    </location>
</feature>
<evidence type="ECO:0000256" key="1">
    <source>
        <dbReference type="ARBA" id="ARBA00000085"/>
    </source>
</evidence>
<dbReference type="GO" id="GO:0000155">
    <property type="term" value="F:phosphorelay sensor kinase activity"/>
    <property type="evidence" value="ECO:0007669"/>
    <property type="project" value="InterPro"/>
</dbReference>
<dbReference type="OrthoDB" id="9805967at2"/>
<accession>A0A4Q0XQJ4</accession>
<dbReference type="SUPFAM" id="SSF47384">
    <property type="entry name" value="Homodimeric domain of signal transducing histidine kinase"/>
    <property type="match status" value="1"/>
</dbReference>
<evidence type="ECO:0000256" key="5">
    <source>
        <dbReference type="ARBA" id="ARBA00022741"/>
    </source>
</evidence>
<dbReference type="InterPro" id="IPR005467">
    <property type="entry name" value="His_kinase_dom"/>
</dbReference>
<gene>
    <name evidence="11" type="ORF">CRV04_05905</name>
</gene>
<proteinExistence type="predicted"/>
<feature type="transmembrane region" description="Helical" evidence="9">
    <location>
        <begin position="97"/>
        <end position="114"/>
    </location>
</feature>
<feature type="transmembrane region" description="Helical" evidence="9">
    <location>
        <begin position="6"/>
        <end position="26"/>
    </location>
</feature>
<evidence type="ECO:0000256" key="2">
    <source>
        <dbReference type="ARBA" id="ARBA00012438"/>
    </source>
</evidence>
<evidence type="ECO:0000256" key="9">
    <source>
        <dbReference type="SAM" id="Phobius"/>
    </source>
</evidence>
<feature type="transmembrane region" description="Helical" evidence="9">
    <location>
        <begin position="66"/>
        <end position="85"/>
    </location>
</feature>
<keyword evidence="6 11" id="KW-0418">Kinase</keyword>
<dbReference type="EC" id="2.7.13.3" evidence="2"/>
<keyword evidence="9" id="KW-0472">Membrane</keyword>
<dbReference type="EMBL" id="PDKN01000003">
    <property type="protein sequence ID" value="RXJ58039.1"/>
    <property type="molecule type" value="Genomic_DNA"/>
</dbReference>
<feature type="transmembrane region" description="Helical" evidence="9">
    <location>
        <begin position="173"/>
        <end position="196"/>
    </location>
</feature>
<dbReference type="SMART" id="SM00387">
    <property type="entry name" value="HATPase_c"/>
    <property type="match status" value="1"/>
</dbReference>
<evidence type="ECO:0000256" key="7">
    <source>
        <dbReference type="ARBA" id="ARBA00022840"/>
    </source>
</evidence>
<keyword evidence="5" id="KW-0547">Nucleotide-binding</keyword>
<keyword evidence="4" id="KW-0808">Transferase</keyword>
<dbReference type="PRINTS" id="PR00344">
    <property type="entry name" value="BCTRLSENSOR"/>
</dbReference>
<evidence type="ECO:0000256" key="4">
    <source>
        <dbReference type="ARBA" id="ARBA00022679"/>
    </source>
</evidence>
<comment type="caution">
    <text evidence="11">The sequence shown here is derived from an EMBL/GenBank/DDBJ whole genome shotgun (WGS) entry which is preliminary data.</text>
</comment>
<dbReference type="InterPro" id="IPR004358">
    <property type="entry name" value="Sig_transdc_His_kin-like_C"/>
</dbReference>
<evidence type="ECO:0000313" key="11">
    <source>
        <dbReference type="EMBL" id="RXJ58039.1"/>
    </source>
</evidence>
<keyword evidence="8" id="KW-0902">Two-component regulatory system</keyword>
<dbReference type="Gene3D" id="1.10.287.130">
    <property type="match status" value="1"/>
</dbReference>
<evidence type="ECO:0000313" key="12">
    <source>
        <dbReference type="Proteomes" id="UP000290657"/>
    </source>
</evidence>
<dbReference type="Gene3D" id="3.30.565.10">
    <property type="entry name" value="Histidine kinase-like ATPase, C-terminal domain"/>
    <property type="match status" value="1"/>
</dbReference>
<protein>
    <recommendedName>
        <fullName evidence="2">histidine kinase</fullName>
        <ecNumber evidence="2">2.7.13.3</ecNumber>
    </recommendedName>
</protein>